<evidence type="ECO:0000256" key="3">
    <source>
        <dbReference type="ARBA" id="ARBA00022989"/>
    </source>
</evidence>
<dbReference type="GO" id="GO:0043953">
    <property type="term" value="P:protein transport by the Tat complex"/>
    <property type="evidence" value="ECO:0007669"/>
    <property type="project" value="UniProtKB-UniRule"/>
</dbReference>
<dbReference type="STRING" id="1552123.EP57_16465"/>
<keyword evidence="4 5" id="KW-0472">Membrane</keyword>
<dbReference type="eggNOG" id="COG0805">
    <property type="taxonomic scope" value="Bacteria"/>
</dbReference>
<feature type="transmembrane region" description="Helical" evidence="5">
    <location>
        <begin position="106"/>
        <end position="134"/>
    </location>
</feature>
<dbReference type="GO" id="GO:0065002">
    <property type="term" value="P:intracellular protein transmembrane transport"/>
    <property type="evidence" value="ECO:0007669"/>
    <property type="project" value="TreeGrafter"/>
</dbReference>
<feature type="transmembrane region" description="Helical" evidence="5">
    <location>
        <begin position="64"/>
        <end position="85"/>
    </location>
</feature>
<keyword evidence="5" id="KW-0813">Transport</keyword>
<name>A0A099VXV1_9LIST</name>
<evidence type="ECO:0000256" key="1">
    <source>
        <dbReference type="ARBA" id="ARBA00004141"/>
    </source>
</evidence>
<comment type="caution">
    <text evidence="6">The sequence shown here is derived from an EMBL/GenBank/DDBJ whole genome shotgun (WGS) entry which is preliminary data.</text>
</comment>
<sequence>MTDRSMPLTKHLQELRARLIFVFIAFFVSFIIGMLVAKPLILFLQTDEMPVTITMNVFKVTDAFSIYMQFAFVIALVLIAPFALYQLWAFVKPGLYRNEQQATLRYIPIICVLFLIGVAFSYFVVFPFVLTFMLQFGEQLGVQNTIGLTTYFQFMLQTILPFGALFQMPLLVAFLTRLGLINPDIMRCFRKYAYFILLVIAGLITPPELLSHLLVTLPLILLYEFSIIISSLTYRKLNAKIS</sequence>
<keyword evidence="7" id="KW-1185">Reference proteome</keyword>
<dbReference type="GeneID" id="58718925"/>
<dbReference type="HAMAP" id="MF_00902">
    <property type="entry name" value="TatC"/>
    <property type="match status" value="1"/>
</dbReference>
<comment type="function">
    <text evidence="5">Part of the twin-arginine translocation (Tat) system that transports large folded proteins containing a characteristic twin-arginine motif in their signal peptide across membranes.</text>
</comment>
<proteinExistence type="inferred from homology"/>
<dbReference type="InterPro" id="IPR002033">
    <property type="entry name" value="TatC"/>
</dbReference>
<evidence type="ECO:0000313" key="6">
    <source>
        <dbReference type="EMBL" id="KGL37622.1"/>
    </source>
</evidence>
<protein>
    <recommendedName>
        <fullName evidence="5">Sec-independent protein translocase protein TatC</fullName>
    </recommendedName>
</protein>
<keyword evidence="5" id="KW-0811">Translocation</keyword>
<feature type="transmembrane region" description="Helical" evidence="5">
    <location>
        <begin position="215"/>
        <end position="234"/>
    </location>
</feature>
<feature type="transmembrane region" description="Helical" evidence="5">
    <location>
        <begin position="20"/>
        <end position="44"/>
    </location>
</feature>
<evidence type="ECO:0000256" key="2">
    <source>
        <dbReference type="ARBA" id="ARBA00022692"/>
    </source>
</evidence>
<gene>
    <name evidence="5" type="primary">tatC</name>
    <name evidence="6" type="ORF">EP57_16465</name>
</gene>
<comment type="subcellular location">
    <subcellularLocation>
        <location evidence="5">Cell membrane</location>
        <topology evidence="5">Multi-pass membrane protein</topology>
    </subcellularLocation>
    <subcellularLocation>
        <location evidence="1">Membrane</location>
        <topology evidence="1">Multi-pass membrane protein</topology>
    </subcellularLocation>
</comment>
<comment type="subunit">
    <text evidence="5">Forms a complex with TatA.</text>
</comment>
<dbReference type="AlphaFoldDB" id="A0A099VXV1"/>
<dbReference type="GO" id="GO:0009977">
    <property type="term" value="F:proton motive force dependent protein transmembrane transporter activity"/>
    <property type="evidence" value="ECO:0007669"/>
    <property type="project" value="TreeGrafter"/>
</dbReference>
<comment type="similarity">
    <text evidence="5">Belongs to the TatC family.</text>
</comment>
<dbReference type="RefSeq" id="WP_036088388.1">
    <property type="nucleotide sequence ID" value="NZ_CBCSHQ010000016.1"/>
</dbReference>
<feature type="transmembrane region" description="Helical" evidence="5">
    <location>
        <begin position="154"/>
        <end position="180"/>
    </location>
</feature>
<evidence type="ECO:0000313" key="7">
    <source>
        <dbReference type="Proteomes" id="UP000029844"/>
    </source>
</evidence>
<keyword evidence="2 5" id="KW-0812">Transmembrane</keyword>
<accession>A0A099VXV1</accession>
<dbReference type="GO" id="GO:0033281">
    <property type="term" value="C:TAT protein transport complex"/>
    <property type="evidence" value="ECO:0007669"/>
    <property type="project" value="UniProtKB-UniRule"/>
</dbReference>
<dbReference type="EMBL" id="JNFA01000031">
    <property type="protein sequence ID" value="KGL37622.1"/>
    <property type="molecule type" value="Genomic_DNA"/>
</dbReference>
<dbReference type="OrthoDB" id="9777044at2"/>
<evidence type="ECO:0000256" key="4">
    <source>
        <dbReference type="ARBA" id="ARBA00023136"/>
    </source>
</evidence>
<dbReference type="PANTHER" id="PTHR30371">
    <property type="entry name" value="SEC-INDEPENDENT PROTEIN TRANSLOCASE PROTEIN TATC"/>
    <property type="match status" value="1"/>
</dbReference>
<reference evidence="6 7" key="1">
    <citation type="submission" date="2014-05" db="EMBL/GenBank/DDBJ databases">
        <title>Novel Listeriaceae from food processing environments.</title>
        <authorList>
            <person name="den Bakker H.C."/>
        </authorList>
    </citation>
    <scope>NUCLEOTIDE SEQUENCE [LARGE SCALE GENOMIC DNA]</scope>
    <source>
        <strain evidence="6 7">FSL A5-0281</strain>
    </source>
</reference>
<keyword evidence="5" id="KW-0653">Protein transport</keyword>
<keyword evidence="3 5" id="KW-1133">Transmembrane helix</keyword>
<dbReference type="PRINTS" id="PR01840">
    <property type="entry name" value="TATCFAMILY"/>
</dbReference>
<keyword evidence="5" id="KW-1003">Cell membrane</keyword>
<dbReference type="Proteomes" id="UP000029844">
    <property type="component" value="Unassembled WGS sequence"/>
</dbReference>
<dbReference type="Pfam" id="PF00902">
    <property type="entry name" value="TatC"/>
    <property type="match status" value="1"/>
</dbReference>
<dbReference type="PANTHER" id="PTHR30371:SF0">
    <property type="entry name" value="SEC-INDEPENDENT PROTEIN TRANSLOCASE PROTEIN TATC, CHLOROPLASTIC-RELATED"/>
    <property type="match status" value="1"/>
</dbReference>
<organism evidence="6 7">
    <name type="scientific">Listeria booriae</name>
    <dbReference type="NCBI Taxonomy" id="1552123"/>
    <lineage>
        <taxon>Bacteria</taxon>
        <taxon>Bacillati</taxon>
        <taxon>Bacillota</taxon>
        <taxon>Bacilli</taxon>
        <taxon>Bacillales</taxon>
        <taxon>Listeriaceae</taxon>
        <taxon>Listeria</taxon>
    </lineage>
</organism>
<dbReference type="NCBIfam" id="TIGR00945">
    <property type="entry name" value="tatC"/>
    <property type="match status" value="1"/>
</dbReference>
<evidence type="ECO:0000256" key="5">
    <source>
        <dbReference type="HAMAP-Rule" id="MF_00902"/>
    </source>
</evidence>
<feature type="transmembrane region" description="Helical" evidence="5">
    <location>
        <begin position="192"/>
        <end position="209"/>
    </location>
</feature>